<dbReference type="RefSeq" id="WP_193990899.1">
    <property type="nucleotide sequence ID" value="NZ_JADEXP010000016.1"/>
</dbReference>
<comment type="caution">
    <text evidence="1">The sequence shown here is derived from an EMBL/GenBank/DDBJ whole genome shotgun (WGS) entry which is preliminary data.</text>
</comment>
<evidence type="ECO:0000313" key="2">
    <source>
        <dbReference type="Proteomes" id="UP000615026"/>
    </source>
</evidence>
<accession>A0A928WYC5</accession>
<reference evidence="1" key="1">
    <citation type="submission" date="2020-10" db="EMBL/GenBank/DDBJ databases">
        <authorList>
            <person name="Castelo-Branco R."/>
            <person name="Eusebio N."/>
            <person name="Adriana R."/>
            <person name="Vieira A."/>
            <person name="Brugerolle De Fraissinette N."/>
            <person name="Rezende De Castro R."/>
            <person name="Schneider M.P."/>
            <person name="Vasconcelos V."/>
            <person name="Leao P.N."/>
        </authorList>
    </citation>
    <scope>NUCLEOTIDE SEQUENCE</scope>
    <source>
        <strain evidence="1">LEGE 11479</strain>
    </source>
</reference>
<proteinExistence type="predicted"/>
<dbReference type="Pfam" id="PF05402">
    <property type="entry name" value="PqqD"/>
    <property type="match status" value="1"/>
</dbReference>
<protein>
    <submittedName>
        <fullName evidence="1">PqqD family protein</fullName>
    </submittedName>
</protein>
<organism evidence="1 2">
    <name type="scientific">Leptolyngbya cf. ectocarpi LEGE 11479</name>
    <dbReference type="NCBI Taxonomy" id="1828722"/>
    <lineage>
        <taxon>Bacteria</taxon>
        <taxon>Bacillati</taxon>
        <taxon>Cyanobacteriota</taxon>
        <taxon>Cyanophyceae</taxon>
        <taxon>Leptolyngbyales</taxon>
        <taxon>Leptolyngbyaceae</taxon>
        <taxon>Leptolyngbya group</taxon>
        <taxon>Leptolyngbya</taxon>
    </lineage>
</organism>
<dbReference type="AlphaFoldDB" id="A0A928WYC5"/>
<evidence type="ECO:0000313" key="1">
    <source>
        <dbReference type="EMBL" id="MBE9065715.1"/>
    </source>
</evidence>
<sequence>MLTNVLEISPQAIISPMPEQISSELNGEVVILNLSSGVYYGLNEVGARIWELIQQPCQVHELHNVLLEEYDVPTDTCRQELLKLLLELKNACLIEVKNETSS</sequence>
<dbReference type="EMBL" id="JADEXP010000016">
    <property type="protein sequence ID" value="MBE9065715.1"/>
    <property type="molecule type" value="Genomic_DNA"/>
</dbReference>
<dbReference type="Gene3D" id="1.10.10.1150">
    <property type="entry name" value="Coenzyme PQQ synthesis protein D (PqqD)"/>
    <property type="match status" value="1"/>
</dbReference>
<gene>
    <name evidence="1" type="ORF">IQ260_03510</name>
</gene>
<dbReference type="InterPro" id="IPR041881">
    <property type="entry name" value="PqqD_sf"/>
</dbReference>
<name>A0A928WYC5_LEPEC</name>
<dbReference type="Proteomes" id="UP000615026">
    <property type="component" value="Unassembled WGS sequence"/>
</dbReference>
<dbReference type="InterPro" id="IPR008792">
    <property type="entry name" value="PQQD"/>
</dbReference>
<keyword evidence="2" id="KW-1185">Reference proteome</keyword>